<proteinExistence type="predicted"/>
<keyword evidence="3" id="KW-1185">Reference proteome</keyword>
<dbReference type="EMBL" id="JBFOLJ010000006">
    <property type="protein sequence ID" value="KAL2529266.1"/>
    <property type="molecule type" value="Genomic_DNA"/>
</dbReference>
<evidence type="ECO:0000313" key="3">
    <source>
        <dbReference type="Proteomes" id="UP001604277"/>
    </source>
</evidence>
<feature type="region of interest" description="Disordered" evidence="1">
    <location>
        <begin position="66"/>
        <end position="85"/>
    </location>
</feature>
<organism evidence="2 3">
    <name type="scientific">Forsythia ovata</name>
    <dbReference type="NCBI Taxonomy" id="205694"/>
    <lineage>
        <taxon>Eukaryota</taxon>
        <taxon>Viridiplantae</taxon>
        <taxon>Streptophyta</taxon>
        <taxon>Embryophyta</taxon>
        <taxon>Tracheophyta</taxon>
        <taxon>Spermatophyta</taxon>
        <taxon>Magnoliopsida</taxon>
        <taxon>eudicotyledons</taxon>
        <taxon>Gunneridae</taxon>
        <taxon>Pentapetalae</taxon>
        <taxon>asterids</taxon>
        <taxon>lamiids</taxon>
        <taxon>Lamiales</taxon>
        <taxon>Oleaceae</taxon>
        <taxon>Forsythieae</taxon>
        <taxon>Forsythia</taxon>
    </lineage>
</organism>
<protein>
    <submittedName>
        <fullName evidence="2">Uncharacterized protein</fullName>
    </submittedName>
</protein>
<gene>
    <name evidence="2" type="ORF">Fot_21867</name>
</gene>
<evidence type="ECO:0000256" key="1">
    <source>
        <dbReference type="SAM" id="MobiDB-lite"/>
    </source>
</evidence>
<dbReference type="Proteomes" id="UP001604277">
    <property type="component" value="Unassembled WGS sequence"/>
</dbReference>
<dbReference type="AlphaFoldDB" id="A0ABD1UWG1"/>
<accession>A0ABD1UWG1</accession>
<sequence>MSAYCMQSLVQKHETRAKQSEKKTIKMKDKSSNYSTITITWASSKRSLSDEDDFEVLEEEKITIKAKKPRTTSSKSSIHIAEKSGGTSRSATGIICVGVESPSCFTIGTPELKVPVVSQLGHIKKILEVWLVEISPAVLRMFFDSTAKAATSVDSTAKAATSALNSQLPR</sequence>
<reference evidence="3" key="1">
    <citation type="submission" date="2024-07" db="EMBL/GenBank/DDBJ databases">
        <title>Two chromosome-level genome assemblies of Korean endemic species Abeliophyllum distichum and Forsythia ovata (Oleaceae).</title>
        <authorList>
            <person name="Jang H."/>
        </authorList>
    </citation>
    <scope>NUCLEOTIDE SEQUENCE [LARGE SCALE GENOMIC DNA]</scope>
</reference>
<name>A0ABD1UWG1_9LAMI</name>
<evidence type="ECO:0000313" key="2">
    <source>
        <dbReference type="EMBL" id="KAL2529266.1"/>
    </source>
</evidence>
<comment type="caution">
    <text evidence="2">The sequence shown here is derived from an EMBL/GenBank/DDBJ whole genome shotgun (WGS) entry which is preliminary data.</text>
</comment>